<organism evidence="1">
    <name type="scientific">uncultured bacterium</name>
    <name type="common">gcode 4</name>
    <dbReference type="NCBI Taxonomy" id="1234023"/>
    <lineage>
        <taxon>Bacteria</taxon>
        <taxon>environmental samples</taxon>
    </lineage>
</organism>
<reference evidence="1" key="1">
    <citation type="journal article" date="2012" name="Science">
        <title>Fermentation, hydrogen, and sulfur metabolism in multiple uncultivated bacterial phyla.</title>
        <authorList>
            <person name="Wrighton K.C."/>
            <person name="Thomas B.C."/>
            <person name="Sharon I."/>
            <person name="Miller C.S."/>
            <person name="Castelle C.J."/>
            <person name="VerBerkmoes N.C."/>
            <person name="Wilkins M.J."/>
            <person name="Hettich R.L."/>
            <person name="Lipton M.S."/>
            <person name="Williams K.H."/>
            <person name="Long P.E."/>
            <person name="Banfield J.F."/>
        </authorList>
    </citation>
    <scope>NUCLEOTIDE SEQUENCE [LARGE SCALE GENOMIC DNA]</scope>
</reference>
<sequence length="95" mass="11506">MTYHDLGIWTPFPMDTEWEDDIPESPGFWDFFMSNHRRNPIALSAIPFKYLQVFFMRKYLQDIRMHLVPSAFLVPYVRDISEVPEDRIVVLEHFR</sequence>
<gene>
    <name evidence="1" type="ORF">ACD_78C00382G0001</name>
</gene>
<protein>
    <submittedName>
        <fullName evidence="1">Uncharacterized protein</fullName>
    </submittedName>
</protein>
<dbReference type="AlphaFoldDB" id="K1YAT7"/>
<dbReference type="EMBL" id="AMFJ01034382">
    <property type="protein sequence ID" value="EKD29503.1"/>
    <property type="molecule type" value="Genomic_DNA"/>
</dbReference>
<comment type="caution">
    <text evidence="1">The sequence shown here is derived from an EMBL/GenBank/DDBJ whole genome shotgun (WGS) entry which is preliminary data.</text>
</comment>
<accession>K1YAT7</accession>
<name>K1YAT7_9BACT</name>
<proteinExistence type="predicted"/>
<evidence type="ECO:0000313" key="1">
    <source>
        <dbReference type="EMBL" id="EKD29503.1"/>
    </source>
</evidence>